<dbReference type="InterPro" id="IPR003347">
    <property type="entry name" value="JmjC_dom"/>
</dbReference>
<dbReference type="Pfam" id="PF13621">
    <property type="entry name" value="Cupin_8"/>
    <property type="match status" value="1"/>
</dbReference>
<comment type="caution">
    <text evidence="2">The sequence shown here is derived from an EMBL/GenBank/DDBJ whole genome shotgun (WGS) entry which is preliminary data.</text>
</comment>
<sequence>MPTPAPRVPRHWITRPDLRPVLNKRFRILPNEQWLDKKKKQLRITDFKSNYPAVFKEAFLDIPAVGKWFQKLNEPREVLTGKEFQIRYKQRKLDALYKTFRYPQELNTAYLGQYGDATVPLELTRASADGSAANQTFERFEAPLSLLLQHMSAAETQDTGLYLAQHSLADLPAPLQEDLPTPSFFLSHLNARGDIYASSLWMGRPPTRTPLHRDPNPNLFVQLAGKKTIRLMAPEIGKSVYERVRQKVQGAGGDANIRGEEMMQGGEMEGLENAVWNNQPEADVYGATGVETTLRSGDALYIPCGWWHAVRGVGRGANASVNWWFR</sequence>
<evidence type="ECO:0000313" key="2">
    <source>
        <dbReference type="EMBL" id="KAG9186832.1"/>
    </source>
</evidence>
<dbReference type="PANTHER" id="PTHR12461">
    <property type="entry name" value="HYPOXIA-INDUCIBLE FACTOR 1 ALPHA INHIBITOR-RELATED"/>
    <property type="match status" value="1"/>
</dbReference>
<dbReference type="AlphaFoldDB" id="A0AAD4FB84"/>
<dbReference type="PROSITE" id="PS51184">
    <property type="entry name" value="JMJC"/>
    <property type="match status" value="1"/>
</dbReference>
<dbReference type="SUPFAM" id="SSF51197">
    <property type="entry name" value="Clavaminate synthase-like"/>
    <property type="match status" value="1"/>
</dbReference>
<dbReference type="InterPro" id="IPR041667">
    <property type="entry name" value="Cupin_8"/>
</dbReference>
<evidence type="ECO:0000313" key="3">
    <source>
        <dbReference type="Proteomes" id="UP001199106"/>
    </source>
</evidence>
<dbReference type="Gene3D" id="2.60.120.650">
    <property type="entry name" value="Cupin"/>
    <property type="match status" value="1"/>
</dbReference>
<accession>A0AAD4FB84</accession>
<organism evidence="2 3">
    <name type="scientific">Alternaria panax</name>
    <dbReference type="NCBI Taxonomy" id="48097"/>
    <lineage>
        <taxon>Eukaryota</taxon>
        <taxon>Fungi</taxon>
        <taxon>Dikarya</taxon>
        <taxon>Ascomycota</taxon>
        <taxon>Pezizomycotina</taxon>
        <taxon>Dothideomycetes</taxon>
        <taxon>Pleosporomycetidae</taxon>
        <taxon>Pleosporales</taxon>
        <taxon>Pleosporineae</taxon>
        <taxon>Pleosporaceae</taxon>
        <taxon>Alternaria</taxon>
        <taxon>Alternaria sect. Panax</taxon>
    </lineage>
</organism>
<keyword evidence="3" id="KW-1185">Reference proteome</keyword>
<gene>
    <name evidence="2" type="ORF">G6011_09940</name>
</gene>
<evidence type="ECO:0000259" key="1">
    <source>
        <dbReference type="PROSITE" id="PS51184"/>
    </source>
</evidence>
<feature type="domain" description="JmjC" evidence="1">
    <location>
        <begin position="170"/>
        <end position="326"/>
    </location>
</feature>
<protein>
    <recommendedName>
        <fullName evidence="1">JmjC domain-containing protein</fullName>
    </recommendedName>
</protein>
<name>A0AAD4FB84_9PLEO</name>
<reference evidence="2" key="1">
    <citation type="submission" date="2021-07" db="EMBL/GenBank/DDBJ databases">
        <title>Genome Resource of American Ginseng Black Spot Pathogen Alternaria panax.</title>
        <authorList>
            <person name="Qiu C."/>
            <person name="Wang W."/>
            <person name="Liu Z."/>
        </authorList>
    </citation>
    <scope>NUCLEOTIDE SEQUENCE</scope>
    <source>
        <strain evidence="2">BNCC115425</strain>
    </source>
</reference>
<dbReference type="Proteomes" id="UP001199106">
    <property type="component" value="Unassembled WGS sequence"/>
</dbReference>
<dbReference type="EMBL" id="JAANER010000008">
    <property type="protein sequence ID" value="KAG9186832.1"/>
    <property type="molecule type" value="Genomic_DNA"/>
</dbReference>
<dbReference type="PANTHER" id="PTHR12461:SF105">
    <property type="entry name" value="HYPOXIA-INDUCIBLE FACTOR 1-ALPHA INHIBITOR"/>
    <property type="match status" value="1"/>
</dbReference>
<proteinExistence type="predicted"/>